<organism evidence="15 16">
    <name type="scientific">Candidatus Faecivivens stercoripullorum</name>
    <dbReference type="NCBI Taxonomy" id="2840805"/>
    <lineage>
        <taxon>Bacteria</taxon>
        <taxon>Bacillati</taxon>
        <taxon>Bacillota</taxon>
        <taxon>Clostridia</taxon>
        <taxon>Eubacteriales</taxon>
        <taxon>Oscillospiraceae</taxon>
        <taxon>Oscillospiraceae incertae sedis</taxon>
        <taxon>Candidatus Faecivivens</taxon>
    </lineage>
</organism>
<dbReference type="CDD" id="cd06261">
    <property type="entry name" value="TM_PBP2"/>
    <property type="match status" value="1"/>
</dbReference>
<comment type="subcellular location">
    <subcellularLocation>
        <location evidence="1 13">Cell membrane</location>
        <topology evidence="1 13">Multi-pass membrane protein</topology>
    </subcellularLocation>
</comment>
<dbReference type="PROSITE" id="PS50928">
    <property type="entry name" value="ABC_TM1"/>
    <property type="match status" value="1"/>
</dbReference>
<evidence type="ECO:0000256" key="1">
    <source>
        <dbReference type="ARBA" id="ARBA00004651"/>
    </source>
</evidence>
<dbReference type="AlphaFoldDB" id="A0A9D1H6H9"/>
<accession>A0A9D1H6H9</accession>
<dbReference type="Proteomes" id="UP000824160">
    <property type="component" value="Unassembled WGS sequence"/>
</dbReference>
<evidence type="ECO:0000256" key="9">
    <source>
        <dbReference type="ARBA" id="ARBA00023136"/>
    </source>
</evidence>
<feature type="transmembrane region" description="Helical" evidence="13">
    <location>
        <begin position="285"/>
        <end position="307"/>
    </location>
</feature>
<dbReference type="InterPro" id="IPR050045">
    <property type="entry name" value="Opp2B"/>
</dbReference>
<dbReference type="InterPro" id="IPR035906">
    <property type="entry name" value="MetI-like_sf"/>
</dbReference>
<dbReference type="Gene3D" id="1.10.3720.10">
    <property type="entry name" value="MetI-like"/>
    <property type="match status" value="1"/>
</dbReference>
<evidence type="ECO:0000256" key="13">
    <source>
        <dbReference type="RuleBase" id="RU363032"/>
    </source>
</evidence>
<feature type="transmembrane region" description="Helical" evidence="13">
    <location>
        <begin position="142"/>
        <end position="163"/>
    </location>
</feature>
<comment type="subunit">
    <text evidence="11">The complex is composed of two ATP-binding proteins (NikD and NikE), two transmembrane proteins (NikB and NikC) and a solute-binding protein (NikA).</text>
</comment>
<keyword evidence="8" id="KW-0921">Nickel transport</keyword>
<dbReference type="GO" id="GO:0005886">
    <property type="term" value="C:plasma membrane"/>
    <property type="evidence" value="ECO:0007669"/>
    <property type="project" value="UniProtKB-SubCell"/>
</dbReference>
<reference evidence="15" key="2">
    <citation type="journal article" date="2021" name="PeerJ">
        <title>Extensive microbial diversity within the chicken gut microbiome revealed by metagenomics and culture.</title>
        <authorList>
            <person name="Gilroy R."/>
            <person name="Ravi A."/>
            <person name="Getino M."/>
            <person name="Pursley I."/>
            <person name="Horton D.L."/>
            <person name="Alikhan N.F."/>
            <person name="Baker D."/>
            <person name="Gharbi K."/>
            <person name="Hall N."/>
            <person name="Watson M."/>
            <person name="Adriaenssens E.M."/>
            <person name="Foster-Nyarko E."/>
            <person name="Jarju S."/>
            <person name="Secka A."/>
            <person name="Antonio M."/>
            <person name="Oren A."/>
            <person name="Chaudhuri R.R."/>
            <person name="La Ragione R."/>
            <person name="Hildebrand F."/>
            <person name="Pallen M.J."/>
        </authorList>
    </citation>
    <scope>NUCLEOTIDE SEQUENCE</scope>
    <source>
        <strain evidence="15">ChiBcec7-5410</strain>
    </source>
</reference>
<feature type="domain" description="ABC transmembrane type-1" evidence="14">
    <location>
        <begin position="103"/>
        <end position="300"/>
    </location>
</feature>
<evidence type="ECO:0000256" key="2">
    <source>
        <dbReference type="ARBA" id="ARBA00022448"/>
    </source>
</evidence>
<dbReference type="Pfam" id="PF19300">
    <property type="entry name" value="BPD_transp_1_N"/>
    <property type="match status" value="1"/>
</dbReference>
<dbReference type="InterPro" id="IPR045621">
    <property type="entry name" value="BPD_transp_1_N"/>
</dbReference>
<dbReference type="GO" id="GO:0015099">
    <property type="term" value="F:nickel cation transmembrane transporter activity"/>
    <property type="evidence" value="ECO:0007669"/>
    <property type="project" value="InterPro"/>
</dbReference>
<evidence type="ECO:0000256" key="6">
    <source>
        <dbReference type="ARBA" id="ARBA00022989"/>
    </source>
</evidence>
<evidence type="ECO:0000313" key="15">
    <source>
        <dbReference type="EMBL" id="HIT94787.1"/>
    </source>
</evidence>
<keyword evidence="5 13" id="KW-0812">Transmembrane</keyword>
<reference evidence="15" key="1">
    <citation type="submission" date="2020-10" db="EMBL/GenBank/DDBJ databases">
        <authorList>
            <person name="Gilroy R."/>
        </authorList>
    </citation>
    <scope>NUCLEOTIDE SEQUENCE</scope>
    <source>
        <strain evidence="15">ChiBcec7-5410</strain>
    </source>
</reference>
<dbReference type="InterPro" id="IPR000515">
    <property type="entry name" value="MetI-like"/>
</dbReference>
<protein>
    <recommendedName>
        <fullName evidence="12">Nickel import system permease protein NikB</fullName>
    </recommendedName>
</protein>
<evidence type="ECO:0000256" key="12">
    <source>
        <dbReference type="ARBA" id="ARBA00044774"/>
    </source>
</evidence>
<keyword evidence="2 13" id="KW-0813">Transport</keyword>
<dbReference type="SUPFAM" id="SSF161098">
    <property type="entry name" value="MetI-like"/>
    <property type="match status" value="1"/>
</dbReference>
<evidence type="ECO:0000256" key="11">
    <source>
        <dbReference type="ARBA" id="ARBA00038669"/>
    </source>
</evidence>
<evidence type="ECO:0000256" key="8">
    <source>
        <dbReference type="ARBA" id="ARBA00023112"/>
    </source>
</evidence>
<keyword evidence="7" id="KW-0406">Ion transport</keyword>
<comment type="similarity">
    <text evidence="10">Belongs to the binding-protein-dependent transport system permease family. OppBC subfamily.</text>
</comment>
<evidence type="ECO:0000259" key="14">
    <source>
        <dbReference type="PROSITE" id="PS50928"/>
    </source>
</evidence>
<comment type="caution">
    <text evidence="15">The sequence shown here is derived from an EMBL/GenBank/DDBJ whole genome shotgun (WGS) entry which is preliminary data.</text>
</comment>
<evidence type="ECO:0000256" key="4">
    <source>
        <dbReference type="ARBA" id="ARBA00022596"/>
    </source>
</evidence>
<gene>
    <name evidence="15" type="ORF">IAC43_06345</name>
</gene>
<sequence>MKRYFKRHFIQKRLLELIFVLLGVTFLTFVITSAAPSDAAEMYFLSHGITPSETLLEETRREMGLDAPVLVRYFQWLGNALTGDLGVSYQFGESVFAQLSRKLPKTIQLASGALAVTVVTAFPLGILTAVRKNKLTDWLIRLISFVGISLPNFWLALILLYYFGVVLKWFPVISAGDFKSMVLPVFTLEIPLCCSYIRQIRAAVLEELGKEYVAGARARGISEIRILACHVLPGALTPIVTMICLSIGHLLGGAAIVETIFGWPGIGSMVVDAIRVRDYPVIQGYVIWMAVIYLVVSLIGDAACRLLDPQQRRAKEGKFG</sequence>
<evidence type="ECO:0000313" key="16">
    <source>
        <dbReference type="Proteomes" id="UP000824160"/>
    </source>
</evidence>
<feature type="transmembrane region" description="Helical" evidence="13">
    <location>
        <begin position="109"/>
        <end position="130"/>
    </location>
</feature>
<evidence type="ECO:0000256" key="5">
    <source>
        <dbReference type="ARBA" id="ARBA00022692"/>
    </source>
</evidence>
<evidence type="ECO:0000256" key="10">
    <source>
        <dbReference type="ARBA" id="ARBA00024202"/>
    </source>
</evidence>
<keyword evidence="3" id="KW-1003">Cell membrane</keyword>
<dbReference type="PANTHER" id="PTHR43163:SF6">
    <property type="entry name" value="DIPEPTIDE TRANSPORT SYSTEM PERMEASE PROTEIN DPPB-RELATED"/>
    <property type="match status" value="1"/>
</dbReference>
<dbReference type="Pfam" id="PF00528">
    <property type="entry name" value="BPD_transp_1"/>
    <property type="match status" value="1"/>
</dbReference>
<evidence type="ECO:0000256" key="7">
    <source>
        <dbReference type="ARBA" id="ARBA00023065"/>
    </source>
</evidence>
<dbReference type="EMBL" id="DVLW01000174">
    <property type="protein sequence ID" value="HIT94787.1"/>
    <property type="molecule type" value="Genomic_DNA"/>
</dbReference>
<name>A0A9D1H6H9_9FIRM</name>
<dbReference type="PANTHER" id="PTHR43163">
    <property type="entry name" value="DIPEPTIDE TRANSPORT SYSTEM PERMEASE PROTEIN DPPB-RELATED"/>
    <property type="match status" value="1"/>
</dbReference>
<keyword evidence="4" id="KW-0533">Nickel</keyword>
<keyword evidence="9 13" id="KW-0472">Membrane</keyword>
<dbReference type="NCBIfam" id="NF045470">
    <property type="entry name" value="Opp2B"/>
    <property type="match status" value="1"/>
</dbReference>
<evidence type="ECO:0000256" key="3">
    <source>
        <dbReference type="ARBA" id="ARBA00022475"/>
    </source>
</evidence>
<proteinExistence type="inferred from homology"/>
<keyword evidence="6 13" id="KW-1133">Transmembrane helix</keyword>